<comment type="caution">
    <text evidence="1">The sequence shown here is derived from an EMBL/GenBank/DDBJ whole genome shotgun (WGS) entry which is preliminary data.</text>
</comment>
<dbReference type="EMBL" id="JABANM010032162">
    <property type="protein sequence ID" value="KAF4703396.1"/>
    <property type="molecule type" value="Genomic_DNA"/>
</dbReference>
<organism evidence="1 2">
    <name type="scientific">Perkinsus olseni</name>
    <name type="common">Perkinsus atlanticus</name>
    <dbReference type="NCBI Taxonomy" id="32597"/>
    <lineage>
        <taxon>Eukaryota</taxon>
        <taxon>Sar</taxon>
        <taxon>Alveolata</taxon>
        <taxon>Perkinsozoa</taxon>
        <taxon>Perkinsea</taxon>
        <taxon>Perkinsida</taxon>
        <taxon>Perkinsidae</taxon>
        <taxon>Perkinsus</taxon>
    </lineage>
</organism>
<feature type="non-terminal residue" evidence="1">
    <location>
        <position position="1"/>
    </location>
</feature>
<dbReference type="Proteomes" id="UP000574390">
    <property type="component" value="Unassembled WGS sequence"/>
</dbReference>
<dbReference type="AlphaFoldDB" id="A0A7J6Q6S5"/>
<evidence type="ECO:0000313" key="1">
    <source>
        <dbReference type="EMBL" id="KAF4703396.1"/>
    </source>
</evidence>
<gene>
    <name evidence="1" type="ORF">FOZ62_011801</name>
</gene>
<accession>A0A7J6Q6S5</accession>
<proteinExistence type="predicted"/>
<name>A0A7J6Q6S5_PEROL</name>
<protein>
    <submittedName>
        <fullName evidence="1">Uncharacterized protein</fullName>
    </submittedName>
</protein>
<reference evidence="1 2" key="1">
    <citation type="submission" date="2020-04" db="EMBL/GenBank/DDBJ databases">
        <title>Perkinsus olseni comparative genomics.</title>
        <authorList>
            <person name="Bogema D.R."/>
        </authorList>
    </citation>
    <scope>NUCLEOTIDE SEQUENCE [LARGE SCALE GENOMIC DNA]</scope>
    <source>
        <strain evidence="1">ATCC PRA-205</strain>
    </source>
</reference>
<sequence length="195" mass="20925">VVQLLELAYSRGIAISPDQLDQLRRDASHIGSRLREYSAASASVIVLGLSREALILDHIDAPSGGGGFACHKPIPVTPPVYLVSLFEERHHNALSIDYIISATTTRGREFVRNTTSSWPVMAEANTRPHPLSPHPSPSSSPLHPNILVVDCQTWALCTLADTSDAIGTHDLSYTYSAAAAPVKYPHGLSQGHSAS</sequence>
<evidence type="ECO:0000313" key="2">
    <source>
        <dbReference type="Proteomes" id="UP000574390"/>
    </source>
</evidence>